<dbReference type="Pfam" id="PF13649">
    <property type="entry name" value="Methyltransf_25"/>
    <property type="match status" value="1"/>
</dbReference>
<dbReference type="Proteomes" id="UP000265703">
    <property type="component" value="Unassembled WGS sequence"/>
</dbReference>
<dbReference type="PANTHER" id="PTHR43591">
    <property type="entry name" value="METHYLTRANSFERASE"/>
    <property type="match status" value="1"/>
</dbReference>
<reference evidence="3 5" key="1">
    <citation type="submission" date="2018-06" db="EMBL/GenBank/DDBJ databases">
        <title>Comparative genomics reveals the genomic features of Rhizophagus irregularis, R. cerebriforme, R. diaphanum and Gigaspora rosea, and their symbiotic lifestyle signature.</title>
        <authorList>
            <person name="Morin E."/>
            <person name="San Clemente H."/>
            <person name="Chen E.C.H."/>
            <person name="De La Providencia I."/>
            <person name="Hainaut M."/>
            <person name="Kuo A."/>
            <person name="Kohler A."/>
            <person name="Murat C."/>
            <person name="Tang N."/>
            <person name="Roy S."/>
            <person name="Loubradou J."/>
            <person name="Henrissat B."/>
            <person name="Grigoriev I.V."/>
            <person name="Corradi N."/>
            <person name="Roux C."/>
            <person name="Martin F.M."/>
        </authorList>
    </citation>
    <scope>NUCLEOTIDE SEQUENCE [LARGE SCALE GENOMIC DNA]</scope>
    <source>
        <strain evidence="3 5">DAOM 227022</strain>
    </source>
</reference>
<comment type="caution">
    <text evidence="3">The sequence shown here is derived from an EMBL/GenBank/DDBJ whole genome shotgun (WGS) entry which is preliminary data.</text>
</comment>
<dbReference type="CDD" id="cd02440">
    <property type="entry name" value="AdoMet_MTases"/>
    <property type="match status" value="1"/>
</dbReference>
<dbReference type="OrthoDB" id="2013972at2759"/>
<keyword evidence="3" id="KW-0808">Transferase</keyword>
<evidence type="ECO:0000313" key="5">
    <source>
        <dbReference type="Proteomes" id="UP000265703"/>
    </source>
</evidence>
<dbReference type="GO" id="GO:0032259">
    <property type="term" value="P:methylation"/>
    <property type="evidence" value="ECO:0007669"/>
    <property type="project" value="UniProtKB-KW"/>
</dbReference>
<proteinExistence type="predicted"/>
<dbReference type="PANTHER" id="PTHR43591:SF24">
    <property type="entry name" value="2-METHOXY-6-POLYPRENYL-1,4-BENZOQUINOL METHYLASE, MITOCHONDRIAL"/>
    <property type="match status" value="1"/>
</dbReference>
<sequence length="312" mass="35880">MRKHHRADNDEDSSNLNNANNGTSSYKYIDGRKYINIENCEYPLPNDDEEVNRLQSQHYLYRYAWGGNFSSPIEELLCNSNGNVTILDVGCGPATFLLEMASDYPQVNFIGIDVCPIFPLHIKPSNIRFIQMNVINNNGLCQLPFDDDTFDFIYLRSMGLSFKENQWSNLLMELCRIMKSGGWIELMECDLQFQNEGEISTKLNKSIFSLLNSLYINPTISQHLPQLLSNTNLLINLKRQQLLIPCGSWGGRLGDMAKDNIIAFYRSIKPLIQPVMDINDKEYKKLCSEITDSEINLHKSCMRSTRFYAQKI</sequence>
<name>A0A397SE99_9GLOM</name>
<feature type="domain" description="Methyltransferase" evidence="2">
    <location>
        <begin position="86"/>
        <end position="182"/>
    </location>
</feature>
<dbReference type="Gene3D" id="3.40.50.150">
    <property type="entry name" value="Vaccinia Virus protein VP39"/>
    <property type="match status" value="1"/>
</dbReference>
<dbReference type="InterPro" id="IPR029063">
    <property type="entry name" value="SAM-dependent_MTases_sf"/>
</dbReference>
<dbReference type="EMBL" id="QKYT01000906">
    <property type="protein sequence ID" value="RIA80734.1"/>
    <property type="molecule type" value="Genomic_DNA"/>
</dbReference>
<keyword evidence="5" id="KW-1185">Reference proteome</keyword>
<keyword evidence="3" id="KW-0489">Methyltransferase</keyword>
<evidence type="ECO:0000259" key="2">
    <source>
        <dbReference type="Pfam" id="PF13649"/>
    </source>
</evidence>
<evidence type="ECO:0000313" key="4">
    <source>
        <dbReference type="EMBL" id="RIA93834.1"/>
    </source>
</evidence>
<accession>A0A397SE99</accession>
<dbReference type="SUPFAM" id="SSF53335">
    <property type="entry name" value="S-adenosyl-L-methionine-dependent methyltransferases"/>
    <property type="match status" value="1"/>
</dbReference>
<dbReference type="InterPro" id="IPR041698">
    <property type="entry name" value="Methyltransf_25"/>
</dbReference>
<organism evidence="3 5">
    <name type="scientific">Glomus cerebriforme</name>
    <dbReference type="NCBI Taxonomy" id="658196"/>
    <lineage>
        <taxon>Eukaryota</taxon>
        <taxon>Fungi</taxon>
        <taxon>Fungi incertae sedis</taxon>
        <taxon>Mucoromycota</taxon>
        <taxon>Glomeromycotina</taxon>
        <taxon>Glomeromycetes</taxon>
        <taxon>Glomerales</taxon>
        <taxon>Glomeraceae</taxon>
        <taxon>Glomus</taxon>
    </lineage>
</organism>
<dbReference type="AlphaFoldDB" id="A0A397SE99"/>
<dbReference type="STRING" id="658196.A0A397SE99"/>
<feature type="region of interest" description="Disordered" evidence="1">
    <location>
        <begin position="1"/>
        <end position="21"/>
    </location>
</feature>
<evidence type="ECO:0000256" key="1">
    <source>
        <dbReference type="SAM" id="MobiDB-lite"/>
    </source>
</evidence>
<protein>
    <submittedName>
        <fullName evidence="3">S-adenosyl-L-methionine-dependent methyltransferase</fullName>
    </submittedName>
</protein>
<gene>
    <name evidence="4" type="ORF">C1645_690339</name>
    <name evidence="3" type="ORF">C1645_701343</name>
</gene>
<dbReference type="EMBL" id="QKYT01000095">
    <property type="protein sequence ID" value="RIA93834.1"/>
    <property type="molecule type" value="Genomic_DNA"/>
</dbReference>
<evidence type="ECO:0000313" key="3">
    <source>
        <dbReference type="EMBL" id="RIA80734.1"/>
    </source>
</evidence>
<dbReference type="GO" id="GO:0008168">
    <property type="term" value="F:methyltransferase activity"/>
    <property type="evidence" value="ECO:0007669"/>
    <property type="project" value="UniProtKB-KW"/>
</dbReference>